<evidence type="ECO:0000313" key="2">
    <source>
        <dbReference type="EMBL" id="MDI4644939.1"/>
    </source>
</evidence>
<feature type="transmembrane region" description="Helical" evidence="1">
    <location>
        <begin position="25"/>
        <end position="45"/>
    </location>
</feature>
<gene>
    <name evidence="2" type="ORF">KB449_08200</name>
</gene>
<dbReference type="EMBL" id="JAGRPV010000001">
    <property type="protein sequence ID" value="MDI4644939.1"/>
    <property type="molecule type" value="Genomic_DNA"/>
</dbReference>
<name>A0ABT6TDV1_9BACL</name>
<keyword evidence="3" id="KW-1185">Reference proteome</keyword>
<protein>
    <recommendedName>
        <fullName evidence="4">Peptide ABC transporter permease</fullName>
    </recommendedName>
</protein>
<keyword evidence="1" id="KW-1133">Transmembrane helix</keyword>
<accession>A0ABT6TDV1</accession>
<evidence type="ECO:0000256" key="1">
    <source>
        <dbReference type="SAM" id="Phobius"/>
    </source>
</evidence>
<reference evidence="2" key="1">
    <citation type="submission" date="2023-04" db="EMBL/GenBank/DDBJ databases">
        <title>Comparative genomic analysis of Cohnella hashimotonis sp. nov., isolated from the International Space Station.</title>
        <authorList>
            <person name="Venkateswaran K."/>
            <person name="Simpson A."/>
        </authorList>
    </citation>
    <scope>NUCLEOTIDE SEQUENCE</scope>
    <source>
        <strain evidence="2">F6_2S_P_1</strain>
    </source>
</reference>
<dbReference type="RefSeq" id="WP_282907907.1">
    <property type="nucleotide sequence ID" value="NZ_JAGRPV010000001.1"/>
</dbReference>
<evidence type="ECO:0008006" key="4">
    <source>
        <dbReference type="Google" id="ProtNLM"/>
    </source>
</evidence>
<comment type="caution">
    <text evidence="2">The sequence shown here is derived from an EMBL/GenBank/DDBJ whole genome shotgun (WGS) entry which is preliminary data.</text>
</comment>
<evidence type="ECO:0000313" key="3">
    <source>
        <dbReference type="Proteomes" id="UP001161691"/>
    </source>
</evidence>
<proteinExistence type="predicted"/>
<sequence>MSAPKKQAPIHRKPEVKEQVNKRGIIIAGTVFGVIVIAVAVLLIVNP</sequence>
<keyword evidence="1" id="KW-0812">Transmembrane</keyword>
<organism evidence="2 3">
    <name type="scientific">Cohnella hashimotonis</name>
    <dbReference type="NCBI Taxonomy" id="2826895"/>
    <lineage>
        <taxon>Bacteria</taxon>
        <taxon>Bacillati</taxon>
        <taxon>Bacillota</taxon>
        <taxon>Bacilli</taxon>
        <taxon>Bacillales</taxon>
        <taxon>Paenibacillaceae</taxon>
        <taxon>Cohnella</taxon>
    </lineage>
</organism>
<dbReference type="Proteomes" id="UP001161691">
    <property type="component" value="Unassembled WGS sequence"/>
</dbReference>
<keyword evidence="1" id="KW-0472">Membrane</keyword>